<gene>
    <name evidence="2" type="ORF">N7463_009188</name>
</gene>
<dbReference type="Proteomes" id="UP001149954">
    <property type="component" value="Unassembled WGS sequence"/>
</dbReference>
<reference evidence="2" key="2">
    <citation type="journal article" date="2023" name="IMA Fungus">
        <title>Comparative genomic study of the Penicillium genus elucidates a diverse pangenome and 15 lateral gene transfer events.</title>
        <authorList>
            <person name="Petersen C."/>
            <person name="Sorensen T."/>
            <person name="Nielsen M.R."/>
            <person name="Sondergaard T.E."/>
            <person name="Sorensen J.L."/>
            <person name="Fitzpatrick D.A."/>
            <person name="Frisvad J.C."/>
            <person name="Nielsen K.L."/>
        </authorList>
    </citation>
    <scope>NUCLEOTIDE SEQUENCE</scope>
    <source>
        <strain evidence="2">IBT 29495</strain>
    </source>
</reference>
<name>A0A9X0C443_9EURO</name>
<feature type="region of interest" description="Disordered" evidence="1">
    <location>
        <begin position="245"/>
        <end position="269"/>
    </location>
</feature>
<accession>A0A9X0C443</accession>
<evidence type="ECO:0000313" key="2">
    <source>
        <dbReference type="EMBL" id="KAJ5497201.1"/>
    </source>
</evidence>
<dbReference type="OrthoDB" id="5296805at2759"/>
<proteinExistence type="predicted"/>
<evidence type="ECO:0000313" key="3">
    <source>
        <dbReference type="Proteomes" id="UP001149954"/>
    </source>
</evidence>
<keyword evidence="3" id="KW-1185">Reference proteome</keyword>
<comment type="caution">
    <text evidence="2">The sequence shown here is derived from an EMBL/GenBank/DDBJ whole genome shotgun (WGS) entry which is preliminary data.</text>
</comment>
<reference evidence="2" key="1">
    <citation type="submission" date="2022-12" db="EMBL/GenBank/DDBJ databases">
        <authorList>
            <person name="Petersen C."/>
        </authorList>
    </citation>
    <scope>NUCLEOTIDE SEQUENCE</scope>
    <source>
        <strain evidence="2">IBT 29495</strain>
    </source>
</reference>
<protein>
    <submittedName>
        <fullName evidence="2">Uncharacterized protein</fullName>
    </submittedName>
</protein>
<dbReference type="EMBL" id="JAPWDS010000005">
    <property type="protein sequence ID" value="KAJ5497201.1"/>
    <property type="molecule type" value="Genomic_DNA"/>
</dbReference>
<sequence>MPPPSHPKQRDIKRAVSRGMHGKEDTLYLKWSVAMNPSELLKDLVGNREHARALFHGVRRQVKSIRHRSQSYDDGQVTIYDRVLLRLYDEGHTMQHYGLLEFYLAEYLGTKNCRSEDESNAVIAAHFAAQRILDNGPIPKIPIIGVDAVEGTTEDTKTSMSPQSPGASKSHHIDKLIRVYQKAKADYYILEVTESHRERTNSVRFLRDTAENLLRYLKSVDKDNDLIPEIEGIIQVSQAHANQLAGGRKRKFEHTDNDSRGSPSLSPYRPYGYYGDHHRAGYNRWDRYVPESDTWDHSHKGAWDHSHINRRIGWDSRTSDSYRPS</sequence>
<organism evidence="2 3">
    <name type="scientific">Penicillium fimorum</name>
    <dbReference type="NCBI Taxonomy" id="1882269"/>
    <lineage>
        <taxon>Eukaryota</taxon>
        <taxon>Fungi</taxon>
        <taxon>Dikarya</taxon>
        <taxon>Ascomycota</taxon>
        <taxon>Pezizomycotina</taxon>
        <taxon>Eurotiomycetes</taxon>
        <taxon>Eurotiomycetidae</taxon>
        <taxon>Eurotiales</taxon>
        <taxon>Aspergillaceae</taxon>
        <taxon>Penicillium</taxon>
    </lineage>
</organism>
<evidence type="ECO:0000256" key="1">
    <source>
        <dbReference type="SAM" id="MobiDB-lite"/>
    </source>
</evidence>
<dbReference type="AlphaFoldDB" id="A0A9X0C443"/>